<accession>A0A423WAJ2</accession>
<protein>
    <submittedName>
        <fullName evidence="2">Uncharacterized protein</fullName>
    </submittedName>
</protein>
<organism evidence="2 3">
    <name type="scientific">Cytospora schulzeri</name>
    <dbReference type="NCBI Taxonomy" id="448051"/>
    <lineage>
        <taxon>Eukaryota</taxon>
        <taxon>Fungi</taxon>
        <taxon>Dikarya</taxon>
        <taxon>Ascomycota</taxon>
        <taxon>Pezizomycotina</taxon>
        <taxon>Sordariomycetes</taxon>
        <taxon>Sordariomycetidae</taxon>
        <taxon>Diaporthales</taxon>
        <taxon>Cytosporaceae</taxon>
        <taxon>Cytospora</taxon>
    </lineage>
</organism>
<dbReference type="EMBL" id="LKEA01000021">
    <property type="protein sequence ID" value="ROW00369.1"/>
    <property type="molecule type" value="Genomic_DNA"/>
</dbReference>
<dbReference type="AlphaFoldDB" id="A0A423WAJ2"/>
<feature type="region of interest" description="Disordered" evidence="1">
    <location>
        <begin position="1"/>
        <end position="65"/>
    </location>
</feature>
<evidence type="ECO:0000313" key="2">
    <source>
        <dbReference type="EMBL" id="ROW00369.1"/>
    </source>
</evidence>
<dbReference type="Proteomes" id="UP000283895">
    <property type="component" value="Unassembled WGS sequence"/>
</dbReference>
<feature type="compositionally biased region" description="Basic and acidic residues" evidence="1">
    <location>
        <begin position="1"/>
        <end position="34"/>
    </location>
</feature>
<proteinExistence type="predicted"/>
<evidence type="ECO:0000256" key="1">
    <source>
        <dbReference type="SAM" id="MobiDB-lite"/>
    </source>
</evidence>
<reference evidence="2 3" key="1">
    <citation type="submission" date="2015-09" db="EMBL/GenBank/DDBJ databases">
        <title>Host preference determinants of Valsa canker pathogens revealed by comparative genomics.</title>
        <authorList>
            <person name="Yin Z."/>
            <person name="Huang L."/>
        </authorList>
    </citation>
    <scope>NUCLEOTIDE SEQUENCE [LARGE SCALE GENOMIC DNA]</scope>
    <source>
        <strain evidence="2 3">03-1</strain>
    </source>
</reference>
<comment type="caution">
    <text evidence="2">The sequence shown here is derived from an EMBL/GenBank/DDBJ whole genome shotgun (WGS) entry which is preliminary data.</text>
</comment>
<gene>
    <name evidence="2" type="ORF">VMCG_07246</name>
</gene>
<name>A0A423WAJ2_9PEZI</name>
<sequence>MPEKPTDEEVRRAEKERMALATKAEERVKERQDAEEANSTERALKEGMANSSEGRNSRKRERQSVALYIPDDEEVRQVQSERLVKEWKAEQGQQLMMMVMMLLLLNE</sequence>
<keyword evidence="3" id="KW-1185">Reference proteome</keyword>
<evidence type="ECO:0000313" key="3">
    <source>
        <dbReference type="Proteomes" id="UP000283895"/>
    </source>
</evidence>